<dbReference type="InterPro" id="IPR009061">
    <property type="entry name" value="DNA-bd_dom_put_sf"/>
</dbReference>
<dbReference type="PROSITE" id="PS50937">
    <property type="entry name" value="HTH_MERR_2"/>
    <property type="match status" value="1"/>
</dbReference>
<proteinExistence type="predicted"/>
<evidence type="ECO:0000313" key="4">
    <source>
        <dbReference type="Proteomes" id="UP000535511"/>
    </source>
</evidence>
<dbReference type="SMART" id="SM00422">
    <property type="entry name" value="HTH_MERR"/>
    <property type="match status" value="1"/>
</dbReference>
<dbReference type="PANTHER" id="PTHR30204">
    <property type="entry name" value="REDOX-CYCLING DRUG-SENSING TRANSCRIPTIONAL ACTIVATOR SOXR"/>
    <property type="match status" value="1"/>
</dbReference>
<dbReference type="EMBL" id="JACCBG010000001">
    <property type="protein sequence ID" value="NYD40131.1"/>
    <property type="molecule type" value="Genomic_DNA"/>
</dbReference>
<evidence type="ECO:0000256" key="1">
    <source>
        <dbReference type="ARBA" id="ARBA00023125"/>
    </source>
</evidence>
<dbReference type="AlphaFoldDB" id="A0A7Y9J9I2"/>
<reference evidence="3 4" key="1">
    <citation type="submission" date="2020-07" db="EMBL/GenBank/DDBJ databases">
        <title>Sequencing the genomes of 1000 actinobacteria strains.</title>
        <authorList>
            <person name="Klenk H.-P."/>
        </authorList>
    </citation>
    <scope>NUCLEOTIDE SEQUENCE [LARGE SCALE GENOMIC DNA]</scope>
    <source>
        <strain evidence="3 4">DSM 21350</strain>
    </source>
</reference>
<sequence>MTGTAEERAGDRAGDLAGDRVGPARELLSLDELTARTQMSVRNIRFYTTKGLVPPPLRRGRSGYYTPDHVARIELVRELQGHGFTLAAIERYVANIPADATPEDIALHRAMLAPWQAEAPVEMTRAELERRAGRALAEEDLTTLAALGIVFRAKRGRFEVATSQLTVGLGLLDLGFPTEAALAAADVYARHGREIAEELHALFRTMVWPAYKESGASPERLREVVERLKPLSVASLVSAYESAMDETKRESIAERARRPSTGR</sequence>
<accession>A0A7Y9J9I2</accession>
<comment type="caution">
    <text evidence="3">The sequence shown here is derived from an EMBL/GenBank/DDBJ whole genome shotgun (WGS) entry which is preliminary data.</text>
</comment>
<dbReference type="Gene3D" id="1.10.1660.10">
    <property type="match status" value="1"/>
</dbReference>
<organism evidence="3 4">
    <name type="scientific">Nocardioides panaciterrulae</name>
    <dbReference type="NCBI Taxonomy" id="661492"/>
    <lineage>
        <taxon>Bacteria</taxon>
        <taxon>Bacillati</taxon>
        <taxon>Actinomycetota</taxon>
        <taxon>Actinomycetes</taxon>
        <taxon>Propionibacteriales</taxon>
        <taxon>Nocardioidaceae</taxon>
        <taxon>Nocardioides</taxon>
    </lineage>
</organism>
<evidence type="ECO:0000259" key="2">
    <source>
        <dbReference type="PROSITE" id="PS50937"/>
    </source>
</evidence>
<keyword evidence="1 3" id="KW-0238">DNA-binding</keyword>
<dbReference type="InterPro" id="IPR047057">
    <property type="entry name" value="MerR_fam"/>
</dbReference>
<dbReference type="Pfam" id="PF13411">
    <property type="entry name" value="MerR_1"/>
    <property type="match status" value="1"/>
</dbReference>
<dbReference type="GO" id="GO:0003700">
    <property type="term" value="F:DNA-binding transcription factor activity"/>
    <property type="evidence" value="ECO:0007669"/>
    <property type="project" value="InterPro"/>
</dbReference>
<gene>
    <name evidence="3" type="ORF">BJZ21_000214</name>
</gene>
<dbReference type="Proteomes" id="UP000535511">
    <property type="component" value="Unassembled WGS sequence"/>
</dbReference>
<feature type="domain" description="HTH merR-type" evidence="2">
    <location>
        <begin position="36"/>
        <end position="95"/>
    </location>
</feature>
<keyword evidence="4" id="KW-1185">Reference proteome</keyword>
<dbReference type="SUPFAM" id="SSF46955">
    <property type="entry name" value="Putative DNA-binding domain"/>
    <property type="match status" value="1"/>
</dbReference>
<dbReference type="PANTHER" id="PTHR30204:SF93">
    <property type="entry name" value="HTH MERR-TYPE DOMAIN-CONTAINING PROTEIN"/>
    <property type="match status" value="1"/>
</dbReference>
<dbReference type="RefSeq" id="WP_179662059.1">
    <property type="nucleotide sequence ID" value="NZ_JACCBG010000001.1"/>
</dbReference>
<evidence type="ECO:0000313" key="3">
    <source>
        <dbReference type="EMBL" id="NYD40131.1"/>
    </source>
</evidence>
<dbReference type="GO" id="GO:0003677">
    <property type="term" value="F:DNA binding"/>
    <property type="evidence" value="ECO:0007669"/>
    <property type="project" value="UniProtKB-KW"/>
</dbReference>
<protein>
    <submittedName>
        <fullName evidence="3">DNA-binding transcriptional MerR regulator</fullName>
    </submittedName>
</protein>
<name>A0A7Y9J9I2_9ACTN</name>
<dbReference type="InterPro" id="IPR000551">
    <property type="entry name" value="MerR-type_HTH_dom"/>
</dbReference>
<dbReference type="CDD" id="cd00592">
    <property type="entry name" value="HTH_MerR-like"/>
    <property type="match status" value="1"/>
</dbReference>